<accession>Q2S864</accession>
<reference evidence="1 2" key="1">
    <citation type="journal article" date="2005" name="Nucleic Acids Res.">
        <title>Genomic blueprint of Hahella chejuensis, a marine microbe producing an algicidal agent.</title>
        <authorList>
            <person name="Jeong H."/>
            <person name="Yim J.H."/>
            <person name="Lee C."/>
            <person name="Choi S.-H."/>
            <person name="Park Y.K."/>
            <person name="Yoon S.H."/>
            <person name="Hur C.-G."/>
            <person name="Kang H.-Y."/>
            <person name="Kim D."/>
            <person name="Lee H.H."/>
            <person name="Park K.H."/>
            <person name="Park S.-H."/>
            <person name="Park H.-S."/>
            <person name="Lee H.K."/>
            <person name="Oh T.K."/>
            <person name="Kim J.F."/>
        </authorList>
    </citation>
    <scope>NUCLEOTIDE SEQUENCE [LARGE SCALE GENOMIC DNA]</scope>
    <source>
        <strain evidence="1 2">KCTC 2396</strain>
    </source>
</reference>
<keyword evidence="2" id="KW-1185">Reference proteome</keyword>
<name>Q2S864_HAHCH</name>
<evidence type="ECO:0000313" key="1">
    <source>
        <dbReference type="EMBL" id="ABC33160.1"/>
    </source>
</evidence>
<evidence type="ECO:0000313" key="2">
    <source>
        <dbReference type="Proteomes" id="UP000000238"/>
    </source>
</evidence>
<protein>
    <submittedName>
        <fullName evidence="1">Uncharacterized protein</fullName>
    </submittedName>
</protein>
<organism evidence="1 2">
    <name type="scientific">Hahella chejuensis (strain KCTC 2396)</name>
    <dbReference type="NCBI Taxonomy" id="349521"/>
    <lineage>
        <taxon>Bacteria</taxon>
        <taxon>Pseudomonadati</taxon>
        <taxon>Pseudomonadota</taxon>
        <taxon>Gammaproteobacteria</taxon>
        <taxon>Oceanospirillales</taxon>
        <taxon>Hahellaceae</taxon>
        <taxon>Hahella</taxon>
    </lineage>
</organism>
<dbReference type="AlphaFoldDB" id="Q2S864"/>
<proteinExistence type="predicted"/>
<sequence>MWKLLKYLSLAVFIFALLAVTALAYLWTTREPDECFIPDQYSLLSSKDTNGDAYQLYYVVAGWADKLEFLTLYRGDLVYDKCGGVSSEALDNVDIDRGPEGAANQAPTKIIIEGERIRIEYAPLSETMTPVSELPVEWRRPSKNAENL</sequence>
<dbReference type="HOGENOM" id="CLU_1756268_0_0_6"/>
<dbReference type="Proteomes" id="UP000000238">
    <property type="component" value="Chromosome"/>
</dbReference>
<dbReference type="EMBL" id="CP000155">
    <property type="protein sequence ID" value="ABC33160.1"/>
    <property type="molecule type" value="Genomic_DNA"/>
</dbReference>
<gene>
    <name evidence="1" type="ordered locus">HCH_06520</name>
</gene>
<dbReference type="OrthoDB" id="6199288at2"/>
<dbReference type="RefSeq" id="WP_011400212.1">
    <property type="nucleotide sequence ID" value="NC_007645.1"/>
</dbReference>
<dbReference type="KEGG" id="hch:HCH_06520"/>